<keyword evidence="1" id="KW-0812">Transmembrane</keyword>
<sequence>MRRKNGFSLVELLVVMAVVGLLVAITVPVIHSMRKRSENTECASKLRTLGLAGLSWINENNGNMLDSMFWRAPVETNSGTLLPYLGFTNDQLGTEQPTPLSCPASFAEVGPNPDWNRSYSINIYACASENNKRKEDGLYSRNVTNIFQIEQPSRMAFFMDGNFLASGAAERKAGVQSVSIPWNENTKTGFYNQHPGNTFNVVFMDGHVDSLTLEDLPTGSDVEKRTSPFFGSLR</sequence>
<dbReference type="EMBL" id="JACHVA010000126">
    <property type="protein sequence ID" value="MBC2603406.1"/>
    <property type="molecule type" value="Genomic_DNA"/>
</dbReference>
<dbReference type="InterPro" id="IPR045584">
    <property type="entry name" value="Pilin-like"/>
</dbReference>
<comment type="caution">
    <text evidence="2">The sequence shown here is derived from an EMBL/GenBank/DDBJ whole genome shotgun (WGS) entry which is preliminary data.</text>
</comment>
<keyword evidence="1" id="KW-1133">Transmembrane helix</keyword>
<protein>
    <submittedName>
        <fullName evidence="2">Prepilin-type N-terminal cleavage/methylation domain-containing protein</fullName>
    </submittedName>
</protein>
<evidence type="ECO:0000256" key="1">
    <source>
        <dbReference type="SAM" id="Phobius"/>
    </source>
</evidence>
<name>A0A7X1B0J8_9BACT</name>
<dbReference type="Proteomes" id="UP000525652">
    <property type="component" value="Unassembled WGS sequence"/>
</dbReference>
<evidence type="ECO:0000313" key="2">
    <source>
        <dbReference type="EMBL" id="MBC2603406.1"/>
    </source>
</evidence>
<dbReference type="NCBIfam" id="TIGR02532">
    <property type="entry name" value="IV_pilin_GFxxxE"/>
    <property type="match status" value="1"/>
</dbReference>
<keyword evidence="1" id="KW-0472">Membrane</keyword>
<proteinExistence type="predicted"/>
<accession>A0A7X1B0J8</accession>
<evidence type="ECO:0000313" key="3">
    <source>
        <dbReference type="Proteomes" id="UP000525652"/>
    </source>
</evidence>
<dbReference type="SUPFAM" id="SSF54523">
    <property type="entry name" value="Pili subunits"/>
    <property type="match status" value="1"/>
</dbReference>
<dbReference type="RefSeq" id="WP_185694034.1">
    <property type="nucleotide sequence ID" value="NZ_JACHVA010000126.1"/>
</dbReference>
<reference evidence="2 3" key="1">
    <citation type="submission" date="2020-07" db="EMBL/GenBank/DDBJ databases">
        <authorList>
            <person name="Feng X."/>
        </authorList>
    </citation>
    <scope>NUCLEOTIDE SEQUENCE [LARGE SCALE GENOMIC DNA]</scope>
    <source>
        <strain evidence="2 3">JCM14086</strain>
    </source>
</reference>
<dbReference type="Gene3D" id="3.30.700.10">
    <property type="entry name" value="Glycoprotein, Type 4 Pilin"/>
    <property type="match status" value="1"/>
</dbReference>
<dbReference type="PANTHER" id="PTHR30093:SF2">
    <property type="entry name" value="TYPE II SECRETION SYSTEM PROTEIN H"/>
    <property type="match status" value="1"/>
</dbReference>
<keyword evidence="3" id="KW-1185">Reference proteome</keyword>
<dbReference type="PANTHER" id="PTHR30093">
    <property type="entry name" value="GENERAL SECRETION PATHWAY PROTEIN G"/>
    <property type="match status" value="1"/>
</dbReference>
<dbReference type="AlphaFoldDB" id="A0A7X1B0J8"/>
<gene>
    <name evidence="2" type="ORF">H5P30_16605</name>
</gene>
<dbReference type="InterPro" id="IPR012902">
    <property type="entry name" value="N_methyl_site"/>
</dbReference>
<organism evidence="2 3">
    <name type="scientific">Puniceicoccus vermicola</name>
    <dbReference type="NCBI Taxonomy" id="388746"/>
    <lineage>
        <taxon>Bacteria</taxon>
        <taxon>Pseudomonadati</taxon>
        <taxon>Verrucomicrobiota</taxon>
        <taxon>Opitutia</taxon>
        <taxon>Puniceicoccales</taxon>
        <taxon>Puniceicoccaceae</taxon>
        <taxon>Puniceicoccus</taxon>
    </lineage>
</organism>
<feature type="transmembrane region" description="Helical" evidence="1">
    <location>
        <begin position="12"/>
        <end position="30"/>
    </location>
</feature>
<dbReference type="Pfam" id="PF07963">
    <property type="entry name" value="N_methyl"/>
    <property type="match status" value="1"/>
</dbReference>